<gene>
    <name evidence="6" type="ORF">BDEG_27972</name>
</gene>
<sequence length="561" mass="60045">MIPYLHFRPSSTPKKPPDGRQLLFHSAKMRALTLLTSCLVLISAGTLFTFSLYSKALRSHFGYSSADVNLIAGVGNTAVYLSFLLVGPIYDHWGSTVTMILAFVTSTIGYGCVWAAISGHFSITSVTVLCVLYFLIGVSSTAAYLAVVGINMINFPPERTGLTLGILLLFYGLSGTINSQVFAAFYSGGSKEDASGYILFLWVSLAIMNGIGCFTIFPTPYAMCDYHPIKKTGSSTPKSLQVAPINGMKTNSSEASLLMPEHSAKSYSATSENSTLSAKRDMMVPPSSHISESISPSTAETLHPESFYPLQILKSKYFWIYALVCIWQQGLTYVTNIGTIIAAASGPTATADSLARACALHVTLFSIGQSIGRFCTGAVSDLVKTKYHHDRTMLLVVSESVIIISHAFVAFMGTSLVVVQGDGVVVTTGLLYFCTIGIGLGWGSAGAMFPSIIKDLFGTAFYGTACGFVMMAVPVGVIVSNLVFGNMYDAALQAQPKLPNGDLSITCYGSQCFTGSFGIALILQAIPVILAVVMYYMRTKEAHRQSICIANLPAIVEEPSH</sequence>
<dbReference type="OrthoDB" id="410267at2759"/>
<feature type="transmembrane region" description="Helical" evidence="5">
    <location>
        <begin position="97"/>
        <end position="117"/>
    </location>
</feature>
<dbReference type="InterPro" id="IPR036259">
    <property type="entry name" value="MFS_trans_sf"/>
</dbReference>
<dbReference type="EMBL" id="DS022313">
    <property type="protein sequence ID" value="OAJ44777.1"/>
    <property type="molecule type" value="Genomic_DNA"/>
</dbReference>
<evidence type="ECO:0000256" key="2">
    <source>
        <dbReference type="ARBA" id="ARBA00022692"/>
    </source>
</evidence>
<keyword evidence="4 5" id="KW-0472">Membrane</keyword>
<keyword evidence="3 5" id="KW-1133">Transmembrane helix</keyword>
<dbReference type="PANTHER" id="PTHR21576">
    <property type="entry name" value="UNCHARACTERIZED NODULIN-LIKE PROTEIN"/>
    <property type="match status" value="1"/>
</dbReference>
<dbReference type="GO" id="GO:0022857">
    <property type="term" value="F:transmembrane transporter activity"/>
    <property type="evidence" value="ECO:0007669"/>
    <property type="project" value="InterPro"/>
</dbReference>
<evidence type="ECO:0000256" key="4">
    <source>
        <dbReference type="ARBA" id="ARBA00023136"/>
    </source>
</evidence>
<feature type="transmembrane region" description="Helical" evidence="5">
    <location>
        <begin position="430"/>
        <end position="449"/>
    </location>
</feature>
<dbReference type="GO" id="GO:0016020">
    <property type="term" value="C:membrane"/>
    <property type="evidence" value="ECO:0007669"/>
    <property type="project" value="UniProtKB-SubCell"/>
</dbReference>
<feature type="transmembrane region" description="Helical" evidence="5">
    <location>
        <begin position="123"/>
        <end position="150"/>
    </location>
</feature>
<feature type="transmembrane region" description="Helical" evidence="5">
    <location>
        <begin position="461"/>
        <end position="484"/>
    </location>
</feature>
<dbReference type="VEuPathDB" id="FungiDB:BDEG_27972"/>
<dbReference type="Pfam" id="PF07690">
    <property type="entry name" value="MFS_1"/>
    <property type="match status" value="1"/>
</dbReference>
<reference evidence="6 7" key="1">
    <citation type="submission" date="2006-10" db="EMBL/GenBank/DDBJ databases">
        <title>The Genome Sequence of Batrachochytrium dendrobatidis JEL423.</title>
        <authorList>
            <consortium name="The Broad Institute Genome Sequencing Platform"/>
            <person name="Birren B."/>
            <person name="Lander E."/>
            <person name="Galagan J."/>
            <person name="Cuomo C."/>
            <person name="Devon K."/>
            <person name="Jaffe D."/>
            <person name="Butler J."/>
            <person name="Alvarez P."/>
            <person name="Gnerre S."/>
            <person name="Grabherr M."/>
            <person name="Kleber M."/>
            <person name="Mauceli E."/>
            <person name="Brockman W."/>
            <person name="Young S."/>
            <person name="LaButti K."/>
            <person name="Sykes S."/>
            <person name="DeCaprio D."/>
            <person name="Crawford M."/>
            <person name="Koehrsen M."/>
            <person name="Engels R."/>
            <person name="Montgomery P."/>
            <person name="Pearson M."/>
            <person name="Howarth C."/>
            <person name="Larson L."/>
            <person name="White J."/>
            <person name="O'Leary S."/>
            <person name="Kodira C."/>
            <person name="Zeng Q."/>
            <person name="Yandava C."/>
            <person name="Alvarado L."/>
            <person name="Longcore J."/>
            <person name="James T."/>
        </authorList>
    </citation>
    <scope>NUCLEOTIDE SEQUENCE [LARGE SCALE GENOMIC DNA]</scope>
    <source>
        <strain evidence="6 7">JEL423</strain>
    </source>
</reference>
<protein>
    <submittedName>
        <fullName evidence="6">Uncharacterized protein</fullName>
    </submittedName>
</protein>
<feature type="transmembrane region" description="Helical" evidence="5">
    <location>
        <begin position="197"/>
        <end position="217"/>
    </location>
</feature>
<reference evidence="6 7" key="2">
    <citation type="submission" date="2016-05" db="EMBL/GenBank/DDBJ databases">
        <title>Lineage-specific infection strategies underlie the spectrum of fungal disease in amphibians.</title>
        <authorList>
            <person name="Cuomo C.A."/>
            <person name="Farrer R.A."/>
            <person name="James T."/>
            <person name="Longcore J."/>
            <person name="Birren B."/>
        </authorList>
    </citation>
    <scope>NUCLEOTIDE SEQUENCE [LARGE SCALE GENOMIC DNA]</scope>
    <source>
        <strain evidence="6 7">JEL423</strain>
    </source>
</reference>
<evidence type="ECO:0000313" key="7">
    <source>
        <dbReference type="Proteomes" id="UP000077115"/>
    </source>
</evidence>
<evidence type="ECO:0000256" key="5">
    <source>
        <dbReference type="SAM" id="Phobius"/>
    </source>
</evidence>
<organism evidence="6 7">
    <name type="scientific">Batrachochytrium dendrobatidis (strain JEL423)</name>
    <dbReference type="NCBI Taxonomy" id="403673"/>
    <lineage>
        <taxon>Eukaryota</taxon>
        <taxon>Fungi</taxon>
        <taxon>Fungi incertae sedis</taxon>
        <taxon>Chytridiomycota</taxon>
        <taxon>Chytridiomycota incertae sedis</taxon>
        <taxon>Chytridiomycetes</taxon>
        <taxon>Rhizophydiales</taxon>
        <taxon>Rhizophydiales incertae sedis</taxon>
        <taxon>Batrachochytrium</taxon>
    </lineage>
</organism>
<dbReference type="STRING" id="403673.A0A177WXH2"/>
<evidence type="ECO:0000256" key="1">
    <source>
        <dbReference type="ARBA" id="ARBA00004141"/>
    </source>
</evidence>
<keyword evidence="2 5" id="KW-0812">Transmembrane</keyword>
<dbReference type="InterPro" id="IPR011701">
    <property type="entry name" value="MFS"/>
</dbReference>
<dbReference type="eggNOG" id="ENOG502RWDV">
    <property type="taxonomic scope" value="Eukaryota"/>
</dbReference>
<feature type="transmembrane region" description="Helical" evidence="5">
    <location>
        <begin position="517"/>
        <end position="537"/>
    </location>
</feature>
<evidence type="ECO:0000256" key="3">
    <source>
        <dbReference type="ARBA" id="ARBA00022989"/>
    </source>
</evidence>
<feature type="transmembrane region" description="Helical" evidence="5">
    <location>
        <begin position="162"/>
        <end position="185"/>
    </location>
</feature>
<comment type="subcellular location">
    <subcellularLocation>
        <location evidence="1">Membrane</location>
        <topology evidence="1">Multi-pass membrane protein</topology>
    </subcellularLocation>
</comment>
<dbReference type="AlphaFoldDB" id="A0A177WXH2"/>
<feature type="transmembrane region" description="Helical" evidence="5">
    <location>
        <begin position="394"/>
        <end position="418"/>
    </location>
</feature>
<dbReference type="Proteomes" id="UP000077115">
    <property type="component" value="Unassembled WGS sequence"/>
</dbReference>
<dbReference type="SUPFAM" id="SSF103473">
    <property type="entry name" value="MFS general substrate transporter"/>
    <property type="match status" value="1"/>
</dbReference>
<accession>A0A177WXH2</accession>
<name>A0A177WXH2_BATDL</name>
<proteinExistence type="predicted"/>
<dbReference type="Gene3D" id="1.20.1250.20">
    <property type="entry name" value="MFS general substrate transporter like domains"/>
    <property type="match status" value="2"/>
</dbReference>
<feature type="transmembrane region" description="Helical" evidence="5">
    <location>
        <begin position="70"/>
        <end position="90"/>
    </location>
</feature>
<feature type="transmembrane region" description="Helical" evidence="5">
    <location>
        <begin position="31"/>
        <end position="50"/>
    </location>
</feature>
<evidence type="ECO:0000313" key="6">
    <source>
        <dbReference type="EMBL" id="OAJ44777.1"/>
    </source>
</evidence>
<dbReference type="PANTHER" id="PTHR21576:SF158">
    <property type="entry name" value="RIBOSOMAL RNA-PROCESSING PROTEIN 12-LIKE CONSERVED DOMAIN-CONTAINING PROTEIN"/>
    <property type="match status" value="1"/>
</dbReference>